<gene>
    <name evidence="3" type="ORF">CGI_10022884</name>
</gene>
<dbReference type="InterPro" id="IPR028031">
    <property type="entry name" value="DUF4460"/>
</dbReference>
<dbReference type="GO" id="GO:0005739">
    <property type="term" value="C:mitochondrion"/>
    <property type="evidence" value="ECO:0007669"/>
    <property type="project" value="TreeGrafter"/>
</dbReference>
<dbReference type="InterPro" id="IPR027989">
    <property type="entry name" value="DUF4461"/>
</dbReference>
<dbReference type="HOGENOM" id="CLU_324821_0_0_1"/>
<feature type="domain" description="DUF4460" evidence="1">
    <location>
        <begin position="2"/>
        <end position="99"/>
    </location>
</feature>
<dbReference type="InterPro" id="IPR027986">
    <property type="entry name" value="TCAIM"/>
</dbReference>
<dbReference type="PANTHER" id="PTHR31596">
    <property type="entry name" value="T-CELL ACTIVATION INHIBITOR, MITOCHONDRIAL"/>
    <property type="match status" value="1"/>
</dbReference>
<feature type="domain" description="DUF4460" evidence="1">
    <location>
        <begin position="449"/>
        <end position="547"/>
    </location>
</feature>
<dbReference type="InParanoid" id="K1R5X0"/>
<dbReference type="FunCoup" id="K1R5X0">
    <property type="interactions" value="585"/>
</dbReference>
<feature type="domain" description="DUF4461" evidence="2">
    <location>
        <begin position="593"/>
        <end position="887"/>
    </location>
</feature>
<protein>
    <submittedName>
        <fullName evidence="3">Uncharacterized protein C3orf23-like protein</fullName>
    </submittedName>
</protein>
<organism evidence="3">
    <name type="scientific">Magallana gigas</name>
    <name type="common">Pacific oyster</name>
    <name type="synonym">Crassostrea gigas</name>
    <dbReference type="NCBI Taxonomy" id="29159"/>
    <lineage>
        <taxon>Eukaryota</taxon>
        <taxon>Metazoa</taxon>
        <taxon>Spiralia</taxon>
        <taxon>Lophotrochozoa</taxon>
        <taxon>Mollusca</taxon>
        <taxon>Bivalvia</taxon>
        <taxon>Autobranchia</taxon>
        <taxon>Pteriomorphia</taxon>
        <taxon>Ostreida</taxon>
        <taxon>Ostreoidea</taxon>
        <taxon>Ostreidae</taxon>
        <taxon>Magallana</taxon>
    </lineage>
</organism>
<feature type="non-terminal residue" evidence="3">
    <location>
        <position position="1"/>
    </location>
</feature>
<evidence type="ECO:0000259" key="2">
    <source>
        <dbReference type="Pfam" id="PF14688"/>
    </source>
</evidence>
<proteinExistence type="predicted"/>
<name>K1R5X0_MAGGI</name>
<evidence type="ECO:0000259" key="1">
    <source>
        <dbReference type="Pfam" id="PF14687"/>
    </source>
</evidence>
<feature type="domain" description="DUF4461" evidence="2">
    <location>
        <begin position="145"/>
        <end position="448"/>
    </location>
</feature>
<accession>K1R5X0</accession>
<dbReference type="EMBL" id="JH817583">
    <property type="protein sequence ID" value="EKC41123.1"/>
    <property type="molecule type" value="Genomic_DNA"/>
</dbReference>
<dbReference type="AlphaFoldDB" id="K1R5X0"/>
<dbReference type="Pfam" id="PF14688">
    <property type="entry name" value="DUF4461"/>
    <property type="match status" value="2"/>
</dbReference>
<dbReference type="Pfam" id="PF14687">
    <property type="entry name" value="DUF4460"/>
    <property type="match status" value="2"/>
</dbReference>
<evidence type="ECO:0000313" key="3">
    <source>
        <dbReference type="EMBL" id="EKC41123.1"/>
    </source>
</evidence>
<dbReference type="PANTHER" id="PTHR31596:SF1">
    <property type="entry name" value="T-CELL ACTIVATION INHIBITOR, MITOCHONDRIAL"/>
    <property type="match status" value="1"/>
</dbReference>
<reference evidence="3" key="1">
    <citation type="journal article" date="2012" name="Nature">
        <title>The oyster genome reveals stress adaptation and complexity of shell formation.</title>
        <authorList>
            <person name="Zhang G."/>
            <person name="Fang X."/>
            <person name="Guo X."/>
            <person name="Li L."/>
            <person name="Luo R."/>
            <person name="Xu F."/>
            <person name="Yang P."/>
            <person name="Zhang L."/>
            <person name="Wang X."/>
            <person name="Qi H."/>
            <person name="Xiong Z."/>
            <person name="Que H."/>
            <person name="Xie Y."/>
            <person name="Holland P.W."/>
            <person name="Paps J."/>
            <person name="Zhu Y."/>
            <person name="Wu F."/>
            <person name="Chen Y."/>
            <person name="Wang J."/>
            <person name="Peng C."/>
            <person name="Meng J."/>
            <person name="Yang L."/>
            <person name="Liu J."/>
            <person name="Wen B."/>
            <person name="Zhang N."/>
            <person name="Huang Z."/>
            <person name="Zhu Q."/>
            <person name="Feng Y."/>
            <person name="Mount A."/>
            <person name="Hedgecock D."/>
            <person name="Xu Z."/>
            <person name="Liu Y."/>
            <person name="Domazet-Loso T."/>
            <person name="Du Y."/>
            <person name="Sun X."/>
            <person name="Zhang S."/>
            <person name="Liu B."/>
            <person name="Cheng P."/>
            <person name="Jiang X."/>
            <person name="Li J."/>
            <person name="Fan D."/>
            <person name="Wang W."/>
            <person name="Fu W."/>
            <person name="Wang T."/>
            <person name="Wang B."/>
            <person name="Zhang J."/>
            <person name="Peng Z."/>
            <person name="Li Y."/>
            <person name="Li N."/>
            <person name="Wang J."/>
            <person name="Chen M."/>
            <person name="He Y."/>
            <person name="Tan F."/>
            <person name="Song X."/>
            <person name="Zheng Q."/>
            <person name="Huang R."/>
            <person name="Yang H."/>
            <person name="Du X."/>
            <person name="Chen L."/>
            <person name="Yang M."/>
            <person name="Gaffney P.M."/>
            <person name="Wang S."/>
            <person name="Luo L."/>
            <person name="She Z."/>
            <person name="Ming Y."/>
            <person name="Huang W."/>
            <person name="Zhang S."/>
            <person name="Huang B."/>
            <person name="Zhang Y."/>
            <person name="Qu T."/>
            <person name="Ni P."/>
            <person name="Miao G."/>
            <person name="Wang J."/>
            <person name="Wang Q."/>
            <person name="Steinberg C.E."/>
            <person name="Wang H."/>
            <person name="Li N."/>
            <person name="Qian L."/>
            <person name="Zhang G."/>
            <person name="Li Y."/>
            <person name="Yang H."/>
            <person name="Liu X."/>
            <person name="Wang J."/>
            <person name="Yin Y."/>
            <person name="Wang J."/>
        </authorList>
    </citation>
    <scope>NUCLEOTIDE SEQUENCE [LARGE SCALE GENOMIC DNA]</scope>
    <source>
        <strain evidence="3">05x7-T-G4-1.051#20</strain>
    </source>
</reference>
<sequence>HRCLSVSEAATALRPFYFTVHPDLFGQHPKERSINEDSLKKLHQYIFALRKQENVPPTNLTFFAKNDADKEQGLSHIKVHLASPSIRDTVTTVLTSCQLPLDYINTISEVPLSSKTKVHHGPDFRDIFAGRKGGEAFYRKVEKLNLLSWIKTNSKISRKKSQESRDYSKDVKEITGRLKKMVGVRAIGWHTNWGPRRFTACLTSLEKVSENHPIVVKKFLFGRNVVFTDRNGVSLSGEVCLNHTDVPQVWLMRLSSVPAYDAVIERLPYMEQELSRLLCHIKIRRRERHHIVMAEEYEVLLNKILNTMRRNQDLVRRMFRSGDLSRLEMVVEGSSAPLTLTNLGQYLIPVSMPGSMIVDFIAKTQQQAEERLKDAISLKMIEDEVIQQCQDKLGLIHLEKDLNISPAQMTQCCERLMDNADEITTYMEGVRVRVTQYYSVTDDGTLRICRCLSVSEAATALRPFYFTVHPDLFGQHPKERSINEDSLKKLHQYIFALRKQENVPPTNLTFFAKNDADRDQGLSHIKVHLASPSIRDTVTTVLTSCQLPLDYINTISEVPTSSKTKVHHGPDFRDIFAGRKGGEAFYRKVEKLNLLSWIKTNSKISRKKSQESRDYSKDVKEITGRLKEMVGVRAIGWHTNWGPRRFTACLTSLEKVSENHPIVVKKFLFGRNVVFTDRNGVSLSGERLTSVPAYDAVIERLPYMEQELSRLLCHIKIRRRERHHIVMAEEYEVLLNKILNTMRRNQDLVRRMFRSGDLSRLEMVVEGSSAPLTLTNLGQYLIPVSMPGSMIVDFIAKTQQQAEERLKDAISLKMIEDEVIQQCQDKLGLIHLEKDLNISPAQMTQCCERLMDNADEITTYMEGVRVRVTQYYSVTDDGLVCIPWNWEND</sequence>